<dbReference type="Proteomes" id="UP000240572">
    <property type="component" value="Unassembled WGS sequence"/>
</dbReference>
<proteinExistence type="inferred from homology"/>
<dbReference type="Pfam" id="PF18962">
    <property type="entry name" value="Por_Secre_tail"/>
    <property type="match status" value="1"/>
</dbReference>
<dbReference type="PANTHER" id="PTHR47466">
    <property type="match status" value="1"/>
</dbReference>
<accession>A0A2P8DBB6</accession>
<dbReference type="PANTHER" id="PTHR47466:SF1">
    <property type="entry name" value="METALLOPROTEASE MEP1 (AFU_ORTHOLOGUE AFUA_1G07730)-RELATED"/>
    <property type="match status" value="1"/>
</dbReference>
<name>A0A2P8DBB6_9BACT</name>
<evidence type="ECO:0000313" key="12">
    <source>
        <dbReference type="Proteomes" id="UP000240572"/>
    </source>
</evidence>
<dbReference type="GO" id="GO:0006508">
    <property type="term" value="P:proteolysis"/>
    <property type="evidence" value="ECO:0007669"/>
    <property type="project" value="UniProtKB-KW"/>
</dbReference>
<dbReference type="NCBIfam" id="TIGR04183">
    <property type="entry name" value="Por_Secre_tail"/>
    <property type="match status" value="1"/>
</dbReference>
<comment type="similarity">
    <text evidence="1">Belongs to the peptidase M43B family.</text>
</comment>
<comment type="caution">
    <text evidence="11">The sequence shown here is derived from an EMBL/GenBank/DDBJ whole genome shotgun (WGS) entry which is preliminary data.</text>
</comment>
<evidence type="ECO:0000256" key="6">
    <source>
        <dbReference type="ARBA" id="ARBA00022833"/>
    </source>
</evidence>
<evidence type="ECO:0000256" key="3">
    <source>
        <dbReference type="ARBA" id="ARBA00022723"/>
    </source>
</evidence>
<dbReference type="GO" id="GO:0046872">
    <property type="term" value="F:metal ion binding"/>
    <property type="evidence" value="ECO:0007669"/>
    <property type="project" value="UniProtKB-KW"/>
</dbReference>
<keyword evidence="8" id="KW-1015">Disulfide bond</keyword>
<feature type="domain" description="Peptidase M43 pregnancy-associated plasma-A" evidence="9">
    <location>
        <begin position="163"/>
        <end position="302"/>
    </location>
</feature>
<dbReference type="OrthoDB" id="6278496at2"/>
<protein>
    <submittedName>
        <fullName evidence="11">Putative secreted protein (Por secretion system target)</fullName>
    </submittedName>
</protein>
<dbReference type="RefSeq" id="WP_106521219.1">
    <property type="nucleotide sequence ID" value="NZ_PYGD01000001.1"/>
</dbReference>
<dbReference type="Pfam" id="PF05572">
    <property type="entry name" value="Peptidase_M43"/>
    <property type="match status" value="1"/>
</dbReference>
<dbReference type="Gene3D" id="3.40.390.10">
    <property type="entry name" value="Collagenase (Catalytic Domain)"/>
    <property type="match status" value="1"/>
</dbReference>
<dbReference type="GO" id="GO:0008237">
    <property type="term" value="F:metallopeptidase activity"/>
    <property type="evidence" value="ECO:0007669"/>
    <property type="project" value="UniProtKB-KW"/>
</dbReference>
<keyword evidence="3" id="KW-0479">Metal-binding</keyword>
<evidence type="ECO:0000313" key="11">
    <source>
        <dbReference type="EMBL" id="PSK94518.1"/>
    </source>
</evidence>
<keyword evidence="7" id="KW-0482">Metalloprotease</keyword>
<reference evidence="11 12" key="1">
    <citation type="submission" date="2018-03" db="EMBL/GenBank/DDBJ databases">
        <title>Genomic Encyclopedia of Type Strains, Phase III (KMG-III): the genomes of soil and plant-associated and newly described type strains.</title>
        <authorList>
            <person name="Whitman W."/>
        </authorList>
    </citation>
    <scope>NUCLEOTIDE SEQUENCE [LARGE SCALE GENOMIC DNA]</scope>
    <source>
        <strain evidence="11 12">CGMCC 1.12700</strain>
    </source>
</reference>
<dbReference type="SUPFAM" id="SSF55486">
    <property type="entry name" value="Metalloproteases ('zincins'), catalytic domain"/>
    <property type="match status" value="1"/>
</dbReference>
<evidence type="ECO:0000256" key="1">
    <source>
        <dbReference type="ARBA" id="ARBA00008721"/>
    </source>
</evidence>
<keyword evidence="6" id="KW-0862">Zinc</keyword>
<sequence length="399" mass="44323">MPHSTLSFLIRIMFLLLCTGIPRLYAQHADFRCGNDNAGQSQVLTMAEQRISAYQQLASRPTGLDPVIIPVVIHILFTNESENIPDEKILAQLDVLNQAYNGKPQLAAIPQEFQSFAADMDLKFCLAGTDPQGQPTDGIVRKAFAPSHPGFDSAIYYTHTGGSDAWDPARYLNIWVTNLGDQLLGFSSYPWTDNRATDGIVINTRYFGPNEKSKRYNQGKTLVHETGHYLGLFHLWDNGGCTTDNDQVDDTPPQANSYMGMPVYPQYSCNTSNMYMNYLDYTDDAGLLFFTRGQQKRVKACLSLYRPGLGADVITCAQRAATPGLDFTLYPNPASGIVNIAYPYGDYTELEIQVYDITGRKLGVTPVRTQDRHQLDLSGLSSGLYLVRVGGVSRKLIKK</sequence>
<keyword evidence="2" id="KW-0645">Protease</keyword>
<dbReference type="AlphaFoldDB" id="A0A2P8DBB6"/>
<dbReference type="EMBL" id="PYGD01000001">
    <property type="protein sequence ID" value="PSK94518.1"/>
    <property type="molecule type" value="Genomic_DNA"/>
</dbReference>
<evidence type="ECO:0000256" key="4">
    <source>
        <dbReference type="ARBA" id="ARBA00022729"/>
    </source>
</evidence>
<keyword evidence="12" id="KW-1185">Reference proteome</keyword>
<feature type="domain" description="Secretion system C-terminal sorting" evidence="10">
    <location>
        <begin position="329"/>
        <end position="399"/>
    </location>
</feature>
<evidence type="ECO:0000259" key="10">
    <source>
        <dbReference type="Pfam" id="PF18962"/>
    </source>
</evidence>
<evidence type="ECO:0000256" key="8">
    <source>
        <dbReference type="ARBA" id="ARBA00023157"/>
    </source>
</evidence>
<evidence type="ECO:0000256" key="7">
    <source>
        <dbReference type="ARBA" id="ARBA00023049"/>
    </source>
</evidence>
<keyword evidence="5" id="KW-0378">Hydrolase</keyword>
<organism evidence="11 12">
    <name type="scientific">Taibaiella chishuiensis</name>
    <dbReference type="NCBI Taxonomy" id="1434707"/>
    <lineage>
        <taxon>Bacteria</taxon>
        <taxon>Pseudomonadati</taxon>
        <taxon>Bacteroidota</taxon>
        <taxon>Chitinophagia</taxon>
        <taxon>Chitinophagales</taxon>
        <taxon>Chitinophagaceae</taxon>
        <taxon>Taibaiella</taxon>
    </lineage>
</organism>
<dbReference type="InterPro" id="IPR024079">
    <property type="entry name" value="MetalloPept_cat_dom_sf"/>
</dbReference>
<evidence type="ECO:0000256" key="2">
    <source>
        <dbReference type="ARBA" id="ARBA00022670"/>
    </source>
</evidence>
<evidence type="ECO:0000256" key="5">
    <source>
        <dbReference type="ARBA" id="ARBA00022801"/>
    </source>
</evidence>
<dbReference type="InterPro" id="IPR026444">
    <property type="entry name" value="Secre_tail"/>
</dbReference>
<gene>
    <name evidence="11" type="ORF">B0I18_101674</name>
</gene>
<dbReference type="InterPro" id="IPR008754">
    <property type="entry name" value="Peptidase_M43"/>
</dbReference>
<evidence type="ECO:0000259" key="9">
    <source>
        <dbReference type="Pfam" id="PF05572"/>
    </source>
</evidence>
<keyword evidence="4" id="KW-0732">Signal</keyword>